<evidence type="ECO:0008006" key="8">
    <source>
        <dbReference type="Google" id="ProtNLM"/>
    </source>
</evidence>
<evidence type="ECO:0000313" key="6">
    <source>
        <dbReference type="EMBL" id="CAH9066626.1"/>
    </source>
</evidence>
<name>A0AAV0C3N8_9ASTE</name>
<evidence type="ECO:0000256" key="4">
    <source>
        <dbReference type="ARBA" id="ARBA00022833"/>
    </source>
</evidence>
<keyword evidence="7" id="KW-1185">Reference proteome</keyword>
<organism evidence="6 7">
    <name type="scientific">Cuscuta epithymum</name>
    <dbReference type="NCBI Taxonomy" id="186058"/>
    <lineage>
        <taxon>Eukaryota</taxon>
        <taxon>Viridiplantae</taxon>
        <taxon>Streptophyta</taxon>
        <taxon>Embryophyta</taxon>
        <taxon>Tracheophyta</taxon>
        <taxon>Spermatophyta</taxon>
        <taxon>Magnoliopsida</taxon>
        <taxon>eudicotyledons</taxon>
        <taxon>Gunneridae</taxon>
        <taxon>Pentapetalae</taxon>
        <taxon>asterids</taxon>
        <taxon>lamiids</taxon>
        <taxon>Solanales</taxon>
        <taxon>Convolvulaceae</taxon>
        <taxon>Cuscuteae</taxon>
        <taxon>Cuscuta</taxon>
        <taxon>Cuscuta subgen. Cuscuta</taxon>
    </lineage>
</organism>
<dbReference type="GO" id="GO:0008270">
    <property type="term" value="F:zinc ion binding"/>
    <property type="evidence" value="ECO:0007669"/>
    <property type="project" value="UniProtKB-KW"/>
</dbReference>
<keyword evidence="3" id="KW-0863">Zinc-finger</keyword>
<keyword evidence="2" id="KW-0479">Metal-binding</keyword>
<gene>
    <name evidence="6" type="ORF">CEPIT_LOCUS2460</name>
</gene>
<dbReference type="EMBL" id="CAMAPF010000012">
    <property type="protein sequence ID" value="CAH9066626.1"/>
    <property type="molecule type" value="Genomic_DNA"/>
</dbReference>
<dbReference type="PANTHER" id="PTHR46481">
    <property type="entry name" value="ZINC FINGER BED DOMAIN-CONTAINING PROTEIN 4"/>
    <property type="match status" value="1"/>
</dbReference>
<dbReference type="GO" id="GO:0005634">
    <property type="term" value="C:nucleus"/>
    <property type="evidence" value="ECO:0007669"/>
    <property type="project" value="UniProtKB-SubCell"/>
</dbReference>
<protein>
    <recommendedName>
        <fullName evidence="8">DUF659 domain-containing protein</fullName>
    </recommendedName>
</protein>
<sequence length="206" mass="23886">MANLLVEENLPYLFSESLALKDYAQNCLNPQYRGYSHKTVKKEIIRLYKAENVRLQFFFANFDGRVTICSHIWEDNYHNLHYLGLTAHYIDNDWNMHKCVLAFREFNDRHTTEHIYILIERILIEYNLNDKVFAIGFDNATNNTAAIPRLCELCDSTTLMGRFFHQRCACHVINLCVQDGLKALGDSLEVVKGGLLDVFGVVVNFN</sequence>
<reference evidence="6" key="1">
    <citation type="submission" date="2022-07" db="EMBL/GenBank/DDBJ databases">
        <authorList>
            <person name="Macas J."/>
            <person name="Novak P."/>
            <person name="Neumann P."/>
        </authorList>
    </citation>
    <scope>NUCLEOTIDE SEQUENCE</scope>
</reference>
<dbReference type="InterPro" id="IPR012337">
    <property type="entry name" value="RNaseH-like_sf"/>
</dbReference>
<comment type="subcellular location">
    <subcellularLocation>
        <location evidence="1">Nucleus</location>
    </subcellularLocation>
</comment>
<evidence type="ECO:0000256" key="1">
    <source>
        <dbReference type="ARBA" id="ARBA00004123"/>
    </source>
</evidence>
<dbReference type="AlphaFoldDB" id="A0AAV0C3N8"/>
<dbReference type="InterPro" id="IPR052035">
    <property type="entry name" value="ZnF_BED_domain_contain"/>
</dbReference>
<keyword evidence="5" id="KW-0539">Nucleus</keyword>
<dbReference type="Proteomes" id="UP001152523">
    <property type="component" value="Unassembled WGS sequence"/>
</dbReference>
<dbReference type="SUPFAM" id="SSF53098">
    <property type="entry name" value="Ribonuclease H-like"/>
    <property type="match status" value="1"/>
</dbReference>
<accession>A0AAV0C3N8</accession>
<dbReference type="PANTHER" id="PTHR46481:SF10">
    <property type="entry name" value="ZINC FINGER BED DOMAIN-CONTAINING PROTEIN 39"/>
    <property type="match status" value="1"/>
</dbReference>
<evidence type="ECO:0000256" key="5">
    <source>
        <dbReference type="ARBA" id="ARBA00023242"/>
    </source>
</evidence>
<evidence type="ECO:0000256" key="3">
    <source>
        <dbReference type="ARBA" id="ARBA00022771"/>
    </source>
</evidence>
<evidence type="ECO:0000256" key="2">
    <source>
        <dbReference type="ARBA" id="ARBA00022723"/>
    </source>
</evidence>
<keyword evidence="4" id="KW-0862">Zinc</keyword>
<proteinExistence type="predicted"/>
<comment type="caution">
    <text evidence="6">The sequence shown here is derived from an EMBL/GenBank/DDBJ whole genome shotgun (WGS) entry which is preliminary data.</text>
</comment>
<evidence type="ECO:0000313" key="7">
    <source>
        <dbReference type="Proteomes" id="UP001152523"/>
    </source>
</evidence>